<comment type="catalytic activity">
    <reaction evidence="7">
        <text>beta-D-glucose 1-phosphate = beta-D-glucose 6-phosphate</text>
        <dbReference type="Rhea" id="RHEA:20113"/>
        <dbReference type="ChEBI" id="CHEBI:57684"/>
        <dbReference type="ChEBI" id="CHEBI:58247"/>
        <dbReference type="EC" id="5.4.2.6"/>
    </reaction>
</comment>
<keyword evidence="6" id="KW-0119">Carbohydrate metabolism</keyword>
<dbReference type="NCBIfam" id="TIGR01990">
    <property type="entry name" value="bPGM"/>
    <property type="match status" value="1"/>
</dbReference>
<dbReference type="SFLD" id="SFLDG01135">
    <property type="entry name" value="C1.5.6:_HAD__Beta-PGM__Phospha"/>
    <property type="match status" value="1"/>
</dbReference>
<proteinExistence type="inferred from homology"/>
<dbReference type="SFLD" id="SFLDS00003">
    <property type="entry name" value="Haloacid_Dehalogenase"/>
    <property type="match status" value="1"/>
</dbReference>
<evidence type="ECO:0000256" key="6">
    <source>
        <dbReference type="ARBA" id="ARBA00023277"/>
    </source>
</evidence>
<name>A0A1E5T0C5_9BACT</name>
<dbReference type="Gene3D" id="3.40.50.1000">
    <property type="entry name" value="HAD superfamily/HAD-like"/>
    <property type="match status" value="1"/>
</dbReference>
<dbReference type="PANTHER" id="PTHR46193">
    <property type="entry name" value="6-PHOSPHOGLUCONATE PHOSPHATASE"/>
    <property type="match status" value="1"/>
</dbReference>
<keyword evidence="3 12" id="KW-0479">Metal-binding</keyword>
<dbReference type="EMBL" id="MDGQ01000005">
    <property type="protein sequence ID" value="OEK04805.1"/>
    <property type="molecule type" value="Genomic_DNA"/>
</dbReference>
<dbReference type="Proteomes" id="UP000095552">
    <property type="component" value="Unassembled WGS sequence"/>
</dbReference>
<evidence type="ECO:0000256" key="1">
    <source>
        <dbReference type="ARBA" id="ARBA00006171"/>
    </source>
</evidence>
<feature type="binding site" evidence="12">
    <location>
        <position position="10"/>
    </location>
    <ligand>
        <name>Mg(2+)</name>
        <dbReference type="ChEBI" id="CHEBI:18420"/>
    </ligand>
</feature>
<dbReference type="NCBIfam" id="TIGR02009">
    <property type="entry name" value="PGMB-YQAB-SF"/>
    <property type="match status" value="1"/>
</dbReference>
<evidence type="ECO:0000256" key="2">
    <source>
        <dbReference type="ARBA" id="ARBA00022553"/>
    </source>
</evidence>
<evidence type="ECO:0000256" key="8">
    <source>
        <dbReference type="ARBA" id="ARBA00044968"/>
    </source>
</evidence>
<dbReference type="InterPro" id="IPR023214">
    <property type="entry name" value="HAD_sf"/>
</dbReference>
<comment type="similarity">
    <text evidence="1">Belongs to the HAD-like hydrolase superfamily. CbbY/CbbZ/Gph/YieH family.</text>
</comment>
<dbReference type="OrthoDB" id="9797743at2"/>
<feature type="active site" description="Proton donor/acceptor" evidence="10">
    <location>
        <position position="10"/>
    </location>
</feature>
<evidence type="ECO:0000256" key="4">
    <source>
        <dbReference type="ARBA" id="ARBA00022842"/>
    </source>
</evidence>
<feature type="binding site" evidence="12">
    <location>
        <position position="12"/>
    </location>
    <ligand>
        <name>Mg(2+)</name>
        <dbReference type="ChEBI" id="CHEBI:18420"/>
    </ligand>
</feature>
<dbReference type="CDD" id="cd02598">
    <property type="entry name" value="HAD_BPGM"/>
    <property type="match status" value="1"/>
</dbReference>
<dbReference type="InterPro" id="IPR010972">
    <property type="entry name" value="Beta-PGM"/>
</dbReference>
<dbReference type="RefSeq" id="WP_069836310.1">
    <property type="nucleotide sequence ID" value="NZ_MDGQ01000005.1"/>
</dbReference>
<dbReference type="InterPro" id="IPR010976">
    <property type="entry name" value="B-phosphoglucomutase_hydrolase"/>
</dbReference>
<dbReference type="InterPro" id="IPR006439">
    <property type="entry name" value="HAD-SF_hydro_IA"/>
</dbReference>
<dbReference type="AlphaFoldDB" id="A0A1E5T0C5"/>
<dbReference type="InterPro" id="IPR036412">
    <property type="entry name" value="HAD-like_sf"/>
</dbReference>
<evidence type="ECO:0000313" key="14">
    <source>
        <dbReference type="EMBL" id="OEK04805.1"/>
    </source>
</evidence>
<reference evidence="14 15" key="1">
    <citation type="submission" date="2016-08" db="EMBL/GenBank/DDBJ databases">
        <title>Draft genome of Fabibacter sp. strain SK-8.</title>
        <authorList>
            <person name="Wong S.-K."/>
            <person name="Hamasaki K."/>
            <person name="Yoshizawa S."/>
        </authorList>
    </citation>
    <scope>NUCLEOTIDE SEQUENCE [LARGE SCALE GENOMIC DNA]</scope>
    <source>
        <strain evidence="14 15">SK-8</strain>
    </source>
</reference>
<evidence type="ECO:0000256" key="5">
    <source>
        <dbReference type="ARBA" id="ARBA00023235"/>
    </source>
</evidence>
<dbReference type="SUPFAM" id="SSF56784">
    <property type="entry name" value="HAD-like"/>
    <property type="match status" value="1"/>
</dbReference>
<dbReference type="NCBIfam" id="TIGR01509">
    <property type="entry name" value="HAD-SF-IA-v3"/>
    <property type="match status" value="1"/>
</dbReference>
<dbReference type="Gene3D" id="1.10.150.240">
    <property type="entry name" value="Putative phosphatase, domain 2"/>
    <property type="match status" value="1"/>
</dbReference>
<organism evidence="14 15">
    <name type="scientific">Roseivirga misakiensis</name>
    <dbReference type="NCBI Taxonomy" id="1563681"/>
    <lineage>
        <taxon>Bacteria</taxon>
        <taxon>Pseudomonadati</taxon>
        <taxon>Bacteroidota</taxon>
        <taxon>Cytophagia</taxon>
        <taxon>Cytophagales</taxon>
        <taxon>Roseivirgaceae</taxon>
        <taxon>Roseivirga</taxon>
    </lineage>
</organism>
<dbReference type="STRING" id="1563681.BFP71_15285"/>
<accession>A0A1E5T0C5</accession>
<feature type="binding site" evidence="11">
    <location>
        <position position="146"/>
    </location>
    <ligand>
        <name>substrate</name>
    </ligand>
</feature>
<evidence type="ECO:0000256" key="3">
    <source>
        <dbReference type="ARBA" id="ARBA00022723"/>
    </source>
</evidence>
<evidence type="ECO:0000256" key="13">
    <source>
        <dbReference type="PIRSR" id="PIRSR610972-4"/>
    </source>
</evidence>
<feature type="binding site" evidence="12">
    <location>
        <position position="170"/>
    </location>
    <ligand>
        <name>Mg(2+)</name>
        <dbReference type="ChEBI" id="CHEBI:18420"/>
    </ligand>
</feature>
<dbReference type="GO" id="GO:0008801">
    <property type="term" value="F:beta-phosphoglucomutase activity"/>
    <property type="evidence" value="ECO:0007669"/>
    <property type="project" value="UniProtKB-EC"/>
</dbReference>
<evidence type="ECO:0000313" key="15">
    <source>
        <dbReference type="Proteomes" id="UP000095552"/>
    </source>
</evidence>
<feature type="binding site" evidence="11">
    <location>
        <position position="26"/>
    </location>
    <ligand>
        <name>substrate</name>
    </ligand>
</feature>
<feature type="binding site" evidence="11">
    <location>
        <position position="77"/>
    </location>
    <ligand>
        <name>substrate</name>
    </ligand>
</feature>
<dbReference type="GO" id="GO:0000287">
    <property type="term" value="F:magnesium ion binding"/>
    <property type="evidence" value="ECO:0007669"/>
    <property type="project" value="InterPro"/>
</dbReference>
<dbReference type="InterPro" id="IPR023198">
    <property type="entry name" value="PGP-like_dom2"/>
</dbReference>
<feature type="site" description="Important for catalytic activity and assists the phosphoryl transfer reaction to Asp8 by balancing charge and orienting the reacting groups" evidence="13">
    <location>
        <position position="146"/>
    </location>
</feature>
<comment type="cofactor">
    <cofactor evidence="12">
        <name>Mg(2+)</name>
        <dbReference type="ChEBI" id="CHEBI:18420"/>
    </cofactor>
    <text evidence="12">Binds 2 magnesium ions per subunit.</text>
</comment>
<dbReference type="SFLD" id="SFLDG01129">
    <property type="entry name" value="C1.5:_HAD__Beta-PGM__Phosphata"/>
    <property type="match status" value="1"/>
</dbReference>
<evidence type="ECO:0000256" key="9">
    <source>
        <dbReference type="ARBA" id="ARBA00044991"/>
    </source>
</evidence>
<protein>
    <recommendedName>
        <fullName evidence="9">Beta-phosphoglucomutase</fullName>
        <ecNumber evidence="8">5.4.2.6</ecNumber>
    </recommendedName>
</protein>
<dbReference type="EC" id="5.4.2.6" evidence="8"/>
<feature type="binding site" evidence="12">
    <location>
        <position position="171"/>
    </location>
    <ligand>
        <name>Mg(2+)</name>
        <dbReference type="ChEBI" id="CHEBI:18420"/>
    </ligand>
</feature>
<feature type="active site" description="Proton donor/acceptor" evidence="10">
    <location>
        <position position="12"/>
    </location>
</feature>
<feature type="binding site" evidence="11">
    <location>
        <begin position="115"/>
        <end position="119"/>
    </location>
    <ligand>
        <name>substrate</name>
    </ligand>
</feature>
<feature type="binding site" evidence="11">
    <location>
        <position position="53"/>
    </location>
    <ligand>
        <name>substrate</name>
    </ligand>
</feature>
<dbReference type="InterPro" id="IPR051600">
    <property type="entry name" value="Beta-PGM-like"/>
</dbReference>
<gene>
    <name evidence="14" type="ORF">BFP71_15285</name>
</gene>
<evidence type="ECO:0000256" key="12">
    <source>
        <dbReference type="PIRSR" id="PIRSR610972-3"/>
    </source>
</evidence>
<comment type="caution">
    <text evidence="14">The sequence shown here is derived from an EMBL/GenBank/DDBJ whole genome shotgun (WGS) entry which is preliminary data.</text>
</comment>
<keyword evidence="15" id="KW-1185">Reference proteome</keyword>
<sequence>MNSPKACIFDLDGVIVDTVPAHYTAWKAMADEVGVAFDEKENENLKGVSRFDSMKHILSLGNIEKTDEEIQAFTEKKNAIYVDIISSMTPADILPGVVEFIDKLKANGIAIAIGSASKNTPTILKCVGLEKVFKVIVDGNQITNSKPDPEVFLKGAAQLGVEPKECVVLEDAISGVKAAKSGGMKCIGVGHPDVLSEADIVVNDLTNVDIDFLKALYSNEELHQA</sequence>
<keyword evidence="4 12" id="KW-0460">Magnesium</keyword>
<evidence type="ECO:0000256" key="7">
    <source>
        <dbReference type="ARBA" id="ARBA00044926"/>
    </source>
</evidence>
<evidence type="ECO:0000256" key="11">
    <source>
        <dbReference type="PIRSR" id="PIRSR610972-2"/>
    </source>
</evidence>
<feature type="site" description="Important for catalytic activity and assists the phosphoryl transfer reaction to Asp8 by balancing charge and orienting the reacting groups" evidence="13">
    <location>
        <position position="115"/>
    </location>
</feature>
<feature type="binding site" evidence="11">
    <location>
        <begin position="45"/>
        <end position="50"/>
    </location>
    <ligand>
        <name>substrate</name>
    </ligand>
</feature>
<feature type="binding site" evidence="11">
    <location>
        <begin position="10"/>
        <end position="12"/>
    </location>
    <ligand>
        <name>substrate</name>
    </ligand>
</feature>
<dbReference type="InterPro" id="IPR041492">
    <property type="entry name" value="HAD_2"/>
</dbReference>
<keyword evidence="2" id="KW-0597">Phosphoprotein</keyword>
<keyword evidence="5" id="KW-0413">Isomerase</keyword>
<dbReference type="PANTHER" id="PTHR46193:SF18">
    <property type="entry name" value="HEXITOL PHOSPHATASE B"/>
    <property type="match status" value="1"/>
</dbReference>
<dbReference type="Pfam" id="PF13419">
    <property type="entry name" value="HAD_2"/>
    <property type="match status" value="1"/>
</dbReference>
<evidence type="ECO:0000256" key="10">
    <source>
        <dbReference type="PIRSR" id="PIRSR610972-1"/>
    </source>
</evidence>
<dbReference type="GO" id="GO:0005975">
    <property type="term" value="P:carbohydrate metabolic process"/>
    <property type="evidence" value="ECO:0007669"/>
    <property type="project" value="InterPro"/>
</dbReference>